<gene>
    <name evidence="2" type="ORF">FB562_1864</name>
</gene>
<feature type="transmembrane region" description="Helical" evidence="1">
    <location>
        <begin position="80"/>
        <end position="101"/>
    </location>
</feature>
<protein>
    <submittedName>
        <fullName evidence="2">Uncharacterized protein</fullName>
    </submittedName>
</protein>
<organism evidence="2 3">
    <name type="scientific">Homoserinimonas aerilata</name>
    <dbReference type="NCBI Taxonomy" id="1162970"/>
    <lineage>
        <taxon>Bacteria</taxon>
        <taxon>Bacillati</taxon>
        <taxon>Actinomycetota</taxon>
        <taxon>Actinomycetes</taxon>
        <taxon>Micrococcales</taxon>
        <taxon>Microbacteriaceae</taxon>
        <taxon>Homoserinimonas</taxon>
    </lineage>
</organism>
<feature type="transmembrane region" description="Helical" evidence="1">
    <location>
        <begin position="158"/>
        <end position="186"/>
    </location>
</feature>
<comment type="caution">
    <text evidence="2">The sequence shown here is derived from an EMBL/GenBank/DDBJ whole genome shotgun (WGS) entry which is preliminary data.</text>
</comment>
<keyword evidence="3" id="KW-1185">Reference proteome</keyword>
<proteinExistence type="predicted"/>
<sequence length="266" mass="28437">MTPLERTRQQLDPVGAFSNRILTLAAALSAFLFVAVVVVSSIDTIANGPLAVMGLMAVGGASAIVVIATDPYRGPVTRSAHHWVAVLGVLATLLLSLSMWYTDEAFGLSWAGPAALGLLYIALTPYRPAREIVAIGGLATIAVGFITLLQVAPLKLGIPSAAVIAVVVMPLLALNLASAAFSLSAIHSLERWQRRARRAANRLSSERESGIARSVQQDRVTILNREVVPFLSEVLRGETIDDADRERARLIADAIRRVMVAEVDRT</sequence>
<evidence type="ECO:0000313" key="3">
    <source>
        <dbReference type="Proteomes" id="UP000317998"/>
    </source>
</evidence>
<dbReference type="RefSeq" id="WP_141880835.1">
    <property type="nucleotide sequence ID" value="NZ_VFOM01000001.1"/>
</dbReference>
<feature type="transmembrane region" description="Helical" evidence="1">
    <location>
        <begin position="133"/>
        <end position="152"/>
    </location>
</feature>
<keyword evidence="1" id="KW-1133">Transmembrane helix</keyword>
<accession>A0A542YKZ1</accession>
<name>A0A542YKZ1_9MICO</name>
<feature type="transmembrane region" description="Helical" evidence="1">
    <location>
        <begin position="48"/>
        <end position="68"/>
    </location>
</feature>
<feature type="transmembrane region" description="Helical" evidence="1">
    <location>
        <begin position="107"/>
        <end position="126"/>
    </location>
</feature>
<reference evidence="2 3" key="1">
    <citation type="submission" date="2019-06" db="EMBL/GenBank/DDBJ databases">
        <title>Sequencing the genomes of 1000 actinobacteria strains.</title>
        <authorList>
            <person name="Klenk H.-P."/>
        </authorList>
    </citation>
    <scope>NUCLEOTIDE SEQUENCE [LARGE SCALE GENOMIC DNA]</scope>
    <source>
        <strain evidence="2 3">DSM 26477</strain>
    </source>
</reference>
<keyword evidence="1" id="KW-0812">Transmembrane</keyword>
<keyword evidence="1" id="KW-0472">Membrane</keyword>
<feature type="transmembrane region" description="Helical" evidence="1">
    <location>
        <begin position="21"/>
        <end position="42"/>
    </location>
</feature>
<evidence type="ECO:0000313" key="2">
    <source>
        <dbReference type="EMBL" id="TQL48760.1"/>
    </source>
</evidence>
<dbReference type="AlphaFoldDB" id="A0A542YKZ1"/>
<dbReference type="EMBL" id="VFOM01000001">
    <property type="protein sequence ID" value="TQL48760.1"/>
    <property type="molecule type" value="Genomic_DNA"/>
</dbReference>
<dbReference type="Proteomes" id="UP000317998">
    <property type="component" value="Unassembled WGS sequence"/>
</dbReference>
<evidence type="ECO:0000256" key="1">
    <source>
        <dbReference type="SAM" id="Phobius"/>
    </source>
</evidence>
<dbReference type="OrthoDB" id="5124052at2"/>